<keyword evidence="2" id="KW-1185">Reference proteome</keyword>
<organism evidence="1 2">
    <name type="scientific">Penicillium frequentans</name>
    <dbReference type="NCBI Taxonomy" id="3151616"/>
    <lineage>
        <taxon>Eukaryota</taxon>
        <taxon>Fungi</taxon>
        <taxon>Dikarya</taxon>
        <taxon>Ascomycota</taxon>
        <taxon>Pezizomycotina</taxon>
        <taxon>Eurotiomycetes</taxon>
        <taxon>Eurotiomycetidae</taxon>
        <taxon>Eurotiales</taxon>
        <taxon>Aspergillaceae</taxon>
        <taxon>Penicillium</taxon>
    </lineage>
</organism>
<proteinExistence type="predicted"/>
<sequence>MPVASRDVYTDITAGLFLLQLPHESQLLASASSSSPLTQSNLALVPPASPLYIESTTVLNTDTLPPHQGARTGPI</sequence>
<accession>A0AAD6CHV1</accession>
<protein>
    <submittedName>
        <fullName evidence="1">Uncharacterized protein</fullName>
    </submittedName>
</protein>
<comment type="caution">
    <text evidence="1">The sequence shown here is derived from an EMBL/GenBank/DDBJ whole genome shotgun (WGS) entry which is preliminary data.</text>
</comment>
<gene>
    <name evidence="1" type="ORF">N7494_013307</name>
</gene>
<dbReference type="AlphaFoldDB" id="A0AAD6CHV1"/>
<dbReference type="EMBL" id="JAQIZZ010000012">
    <property type="protein sequence ID" value="KAJ5522877.1"/>
    <property type="molecule type" value="Genomic_DNA"/>
</dbReference>
<reference evidence="1 2" key="1">
    <citation type="journal article" date="2023" name="IMA Fungus">
        <title>Comparative genomic study of the Penicillium genus elucidates a diverse pangenome and 15 lateral gene transfer events.</title>
        <authorList>
            <person name="Petersen C."/>
            <person name="Sorensen T."/>
            <person name="Nielsen M.R."/>
            <person name="Sondergaard T.E."/>
            <person name="Sorensen J.L."/>
            <person name="Fitzpatrick D.A."/>
            <person name="Frisvad J.C."/>
            <person name="Nielsen K.L."/>
        </authorList>
    </citation>
    <scope>NUCLEOTIDE SEQUENCE [LARGE SCALE GENOMIC DNA]</scope>
    <source>
        <strain evidence="1 2">IBT 35679</strain>
    </source>
</reference>
<name>A0AAD6CHV1_9EURO</name>
<evidence type="ECO:0000313" key="1">
    <source>
        <dbReference type="EMBL" id="KAJ5522877.1"/>
    </source>
</evidence>
<evidence type="ECO:0000313" key="2">
    <source>
        <dbReference type="Proteomes" id="UP001220324"/>
    </source>
</evidence>
<dbReference type="Proteomes" id="UP001220324">
    <property type="component" value="Unassembled WGS sequence"/>
</dbReference>